<evidence type="ECO:0000313" key="2">
    <source>
        <dbReference type="Proteomes" id="UP001314229"/>
    </source>
</evidence>
<dbReference type="AlphaFoldDB" id="A0AAV1Q3W8"/>
<sequence>MFSQLFVDIKLVFEKTIAVTFSEILHREEESVTIAMIECMFDKRRERRASPPDYISDLLIVYVTNRSLRSADSRINDGPGTMMYFVNSHPDSGTISA</sequence>
<accession>A0AAV1Q3W8</accession>
<gene>
    <name evidence="1" type="ORF">FSCOSCO3_A036944</name>
</gene>
<comment type="caution">
    <text evidence="1">The sequence shown here is derived from an EMBL/GenBank/DDBJ whole genome shotgun (WGS) entry which is preliminary data.</text>
</comment>
<name>A0AAV1Q3W8_SCOSC</name>
<evidence type="ECO:0000313" key="1">
    <source>
        <dbReference type="EMBL" id="CAK6978085.1"/>
    </source>
</evidence>
<protein>
    <submittedName>
        <fullName evidence="1">Uncharacterized protein</fullName>
    </submittedName>
</protein>
<dbReference type="EMBL" id="CAWUFR010000453">
    <property type="protein sequence ID" value="CAK6978085.1"/>
    <property type="molecule type" value="Genomic_DNA"/>
</dbReference>
<dbReference type="Proteomes" id="UP001314229">
    <property type="component" value="Unassembled WGS sequence"/>
</dbReference>
<keyword evidence="2" id="KW-1185">Reference proteome</keyword>
<reference evidence="1 2" key="1">
    <citation type="submission" date="2024-01" db="EMBL/GenBank/DDBJ databases">
        <authorList>
            <person name="Alioto T."/>
            <person name="Alioto T."/>
            <person name="Gomez Garrido J."/>
        </authorList>
    </citation>
    <scope>NUCLEOTIDE SEQUENCE [LARGE SCALE GENOMIC DNA]</scope>
</reference>
<organism evidence="1 2">
    <name type="scientific">Scomber scombrus</name>
    <name type="common">Atlantic mackerel</name>
    <name type="synonym">Scomber vernalis</name>
    <dbReference type="NCBI Taxonomy" id="13677"/>
    <lineage>
        <taxon>Eukaryota</taxon>
        <taxon>Metazoa</taxon>
        <taxon>Chordata</taxon>
        <taxon>Craniata</taxon>
        <taxon>Vertebrata</taxon>
        <taxon>Euteleostomi</taxon>
        <taxon>Actinopterygii</taxon>
        <taxon>Neopterygii</taxon>
        <taxon>Teleostei</taxon>
        <taxon>Neoteleostei</taxon>
        <taxon>Acanthomorphata</taxon>
        <taxon>Pelagiaria</taxon>
        <taxon>Scombriformes</taxon>
        <taxon>Scombridae</taxon>
        <taxon>Scomber</taxon>
    </lineage>
</organism>
<proteinExistence type="predicted"/>